<proteinExistence type="predicted"/>
<evidence type="ECO:0008006" key="9">
    <source>
        <dbReference type="Google" id="ProtNLM"/>
    </source>
</evidence>
<comment type="subcellular location">
    <subcellularLocation>
        <location evidence="1">Membrane</location>
        <topology evidence="1">Multi-pass membrane protein</topology>
    </subcellularLocation>
</comment>
<dbReference type="Gene3D" id="1.20.1250.20">
    <property type="entry name" value="MFS general substrate transporter like domains"/>
    <property type="match status" value="1"/>
</dbReference>
<name>M3JCJ2_CANMX</name>
<feature type="transmembrane region" description="Helical" evidence="6">
    <location>
        <begin position="224"/>
        <end position="244"/>
    </location>
</feature>
<evidence type="ECO:0000256" key="5">
    <source>
        <dbReference type="SAM" id="MobiDB-lite"/>
    </source>
</evidence>
<dbReference type="Proteomes" id="UP000011777">
    <property type="component" value="Unassembled WGS sequence"/>
</dbReference>
<evidence type="ECO:0000313" key="7">
    <source>
        <dbReference type="EMBL" id="EMG49903.1"/>
    </source>
</evidence>
<dbReference type="AlphaFoldDB" id="M3JCJ2"/>
<feature type="transmembrane region" description="Helical" evidence="6">
    <location>
        <begin position="346"/>
        <end position="369"/>
    </location>
</feature>
<evidence type="ECO:0000256" key="3">
    <source>
        <dbReference type="ARBA" id="ARBA00022989"/>
    </source>
</evidence>
<dbReference type="PANTHER" id="PTHR23294:SF59">
    <property type="entry name" value="UNC93-LIKE PROTEIN C922.05C"/>
    <property type="match status" value="1"/>
</dbReference>
<dbReference type="CDD" id="cd06178">
    <property type="entry name" value="MFS_unc93-like"/>
    <property type="match status" value="1"/>
</dbReference>
<reference evidence="7 8" key="1">
    <citation type="submission" date="2013-02" db="EMBL/GenBank/DDBJ databases">
        <title>Genome sequence of Candida maltosa Xu316, a potential industrial strain for xylitol and ethanol production.</title>
        <authorList>
            <person name="Yu J."/>
            <person name="Wang Q."/>
            <person name="Geng X."/>
            <person name="Bao W."/>
            <person name="He P."/>
            <person name="Cai J."/>
        </authorList>
    </citation>
    <scope>NUCLEOTIDE SEQUENCE [LARGE SCALE GENOMIC DNA]</scope>
    <source>
        <strain evidence="8">Xu316</strain>
    </source>
</reference>
<dbReference type="OrthoDB" id="196103at2759"/>
<dbReference type="OMA" id="INWISST"/>
<keyword evidence="8" id="KW-1185">Reference proteome</keyword>
<evidence type="ECO:0000313" key="8">
    <source>
        <dbReference type="Proteomes" id="UP000011777"/>
    </source>
</evidence>
<feature type="transmembrane region" description="Helical" evidence="6">
    <location>
        <begin position="128"/>
        <end position="147"/>
    </location>
</feature>
<organism evidence="7 8">
    <name type="scientific">Candida maltosa (strain Xu316)</name>
    <name type="common">Yeast</name>
    <dbReference type="NCBI Taxonomy" id="1245528"/>
    <lineage>
        <taxon>Eukaryota</taxon>
        <taxon>Fungi</taxon>
        <taxon>Dikarya</taxon>
        <taxon>Ascomycota</taxon>
        <taxon>Saccharomycotina</taxon>
        <taxon>Pichiomycetes</taxon>
        <taxon>Debaryomycetaceae</taxon>
        <taxon>Candida/Lodderomyces clade</taxon>
        <taxon>Candida</taxon>
    </lineage>
</organism>
<feature type="transmembrane region" description="Helical" evidence="6">
    <location>
        <begin position="188"/>
        <end position="209"/>
    </location>
</feature>
<dbReference type="SUPFAM" id="SSF103473">
    <property type="entry name" value="MFS general substrate transporter"/>
    <property type="match status" value="1"/>
</dbReference>
<dbReference type="FunFam" id="1.20.1250.20:FF:000726">
    <property type="entry name" value="DUF895 domain membrane protein"/>
    <property type="match status" value="1"/>
</dbReference>
<feature type="transmembrane region" description="Helical" evidence="6">
    <location>
        <begin position="103"/>
        <end position="121"/>
    </location>
</feature>
<dbReference type="PANTHER" id="PTHR23294">
    <property type="entry name" value="ET TRANSLATION PRODUCT-RELATED"/>
    <property type="match status" value="1"/>
</dbReference>
<comment type="caution">
    <text evidence="7">The sequence shown here is derived from an EMBL/GenBank/DDBJ whole genome shotgun (WGS) entry which is preliminary data.</text>
</comment>
<evidence type="ECO:0000256" key="2">
    <source>
        <dbReference type="ARBA" id="ARBA00022692"/>
    </source>
</evidence>
<feature type="transmembrane region" description="Helical" evidence="6">
    <location>
        <begin position="67"/>
        <end position="91"/>
    </location>
</feature>
<accession>M3JCJ2</accession>
<evidence type="ECO:0000256" key="4">
    <source>
        <dbReference type="ARBA" id="ARBA00023136"/>
    </source>
</evidence>
<dbReference type="EMBL" id="AOGT01000454">
    <property type="protein sequence ID" value="EMG49903.1"/>
    <property type="molecule type" value="Genomic_DNA"/>
</dbReference>
<evidence type="ECO:0000256" key="6">
    <source>
        <dbReference type="SAM" id="Phobius"/>
    </source>
</evidence>
<dbReference type="Pfam" id="PF07690">
    <property type="entry name" value="MFS_1"/>
    <property type="match status" value="1"/>
</dbReference>
<gene>
    <name evidence="7" type="ORF">G210_5202</name>
</gene>
<evidence type="ECO:0000256" key="1">
    <source>
        <dbReference type="ARBA" id="ARBA00004141"/>
    </source>
</evidence>
<feature type="transmembrane region" description="Helical" evidence="6">
    <location>
        <begin position="280"/>
        <end position="296"/>
    </location>
</feature>
<feature type="transmembrane region" description="Helical" evidence="6">
    <location>
        <begin position="389"/>
        <end position="414"/>
    </location>
</feature>
<feature type="transmembrane region" description="Helical" evidence="6">
    <location>
        <begin position="459"/>
        <end position="480"/>
    </location>
</feature>
<sequence>MEKNNAAVDISSNPSSSNKDLENNIDEHLELKHHSSEEIESSGHWIDKRINVLNIFGFRFSSAMTQIVLLSCVIFLTPGMFNALTGIGAAISDKYVADTAMTSLYITFSTVGFFAGTICNYIGVRASLMFGGIGYAIYSGSLLSFNHNENKGFVIFAGAFLGICASVLWAAQGTIIMSYPTEETKGRAIMVFWVIFNLGAVIGSIIPLADNISNSGSAANDGTFIAFIVLMICGSVLAFFMLPMSKVWKSDGTRVSAKKHPHWKDELIGLFRTLIKDPKILLMFPMFFASNWFYTYQFNNFNYGRFNLRTRSLNSLLYWLSQMLGAIVLGYVLDMKMFKRSMRAKIGWAILFITGLAIWGGGLKFQLGFTRADVEVDPPILKPIDYTDGAYIGPMFLYIFYGVYDAIFQTFTIWTLGALSNNPKKTALYAGFYKGIQSAGAAIAWRLDALHTPYIDMFASSWALVQGSLLIAVPLIFFMISDHTALEDDDMENVVDDATQTMDNNNSTTTVPDESLSMFFDDEFNPSTYIDKLVNSITNTNPSSSATPMSAYSKTSLTKLSNDISHLMTHLDYYTNELTNETLQSKLDMLDKANVIINNSDDTTSTTRLQYHVHVLNNAILSLQNELVEINKQMDNSDVDNEAIQKLIQLKQVKSNLTKVLSIFELVNNSINPESKQSLTVDEFQNALDELSNNIKKQLETTEKKDKLLSHIDKLLELSTLFNQLSKFNPPFRKFITKLSNEKEAYMKR</sequence>
<feature type="transmembrane region" description="Helical" evidence="6">
    <location>
        <begin position="153"/>
        <end position="176"/>
    </location>
</feature>
<dbReference type="STRING" id="1245528.M3JCJ2"/>
<dbReference type="HOGENOM" id="CLU_371305_0_0_1"/>
<feature type="transmembrane region" description="Helical" evidence="6">
    <location>
        <begin position="316"/>
        <end position="334"/>
    </location>
</feature>
<keyword evidence="4 6" id="KW-0472">Membrane</keyword>
<dbReference type="InterPro" id="IPR036259">
    <property type="entry name" value="MFS_trans_sf"/>
</dbReference>
<feature type="region of interest" description="Disordered" evidence="5">
    <location>
        <begin position="1"/>
        <end position="21"/>
    </location>
</feature>
<dbReference type="Gene3D" id="6.10.250.2790">
    <property type="match status" value="1"/>
</dbReference>
<keyword evidence="3 6" id="KW-1133">Transmembrane helix</keyword>
<dbReference type="InterPro" id="IPR011701">
    <property type="entry name" value="MFS"/>
</dbReference>
<dbReference type="GO" id="GO:0016020">
    <property type="term" value="C:membrane"/>
    <property type="evidence" value="ECO:0007669"/>
    <property type="project" value="UniProtKB-SubCell"/>
</dbReference>
<keyword evidence="2 6" id="KW-0812">Transmembrane</keyword>
<dbReference type="InterPro" id="IPR051617">
    <property type="entry name" value="UNC-93-like_regulator"/>
</dbReference>
<dbReference type="GO" id="GO:0022857">
    <property type="term" value="F:transmembrane transporter activity"/>
    <property type="evidence" value="ECO:0007669"/>
    <property type="project" value="InterPro"/>
</dbReference>
<dbReference type="eggNOG" id="KOG3098">
    <property type="taxonomic scope" value="Eukaryota"/>
</dbReference>
<protein>
    <recommendedName>
        <fullName evidence="9">DUF895 domain membrane protein</fullName>
    </recommendedName>
</protein>